<feature type="domain" description="Reverse transcriptase" evidence="12">
    <location>
        <begin position="902"/>
        <end position="1081"/>
    </location>
</feature>
<feature type="transmembrane region" description="Helical" evidence="11">
    <location>
        <begin position="64"/>
        <end position="91"/>
    </location>
</feature>
<feature type="compositionally biased region" description="Low complexity" evidence="10">
    <location>
        <begin position="503"/>
        <end position="518"/>
    </location>
</feature>
<dbReference type="InterPro" id="IPR050951">
    <property type="entry name" value="Retrovirus_Pol_polyprotein"/>
</dbReference>
<dbReference type="GO" id="GO:0003676">
    <property type="term" value="F:nucleic acid binding"/>
    <property type="evidence" value="ECO:0007669"/>
    <property type="project" value="InterPro"/>
</dbReference>
<dbReference type="PROSITE" id="PS50878">
    <property type="entry name" value="RT_POL"/>
    <property type="match status" value="1"/>
</dbReference>
<dbReference type="GO" id="GO:0006508">
    <property type="term" value="P:proteolysis"/>
    <property type="evidence" value="ECO:0007669"/>
    <property type="project" value="UniProtKB-KW"/>
</dbReference>
<feature type="region of interest" description="Disordered" evidence="10">
    <location>
        <begin position="496"/>
        <end position="536"/>
    </location>
</feature>
<dbReference type="InterPro" id="IPR001584">
    <property type="entry name" value="Integrase_cat-core"/>
</dbReference>
<dbReference type="Gene3D" id="3.30.420.10">
    <property type="entry name" value="Ribonuclease H-like superfamily/Ribonuclease H"/>
    <property type="match status" value="3"/>
</dbReference>
<evidence type="ECO:0000259" key="12">
    <source>
        <dbReference type="PROSITE" id="PS50878"/>
    </source>
</evidence>
<evidence type="ECO:0000256" key="8">
    <source>
        <dbReference type="ARBA" id="ARBA00023268"/>
    </source>
</evidence>
<keyword evidence="11" id="KW-1133">Transmembrane helix</keyword>
<dbReference type="GO" id="GO:0015074">
    <property type="term" value="P:DNA integration"/>
    <property type="evidence" value="ECO:0007669"/>
    <property type="project" value="InterPro"/>
</dbReference>
<dbReference type="GO" id="GO:0003964">
    <property type="term" value="F:RNA-directed DNA polymerase activity"/>
    <property type="evidence" value="ECO:0007669"/>
    <property type="project" value="UniProtKB-KW"/>
</dbReference>
<dbReference type="PANTHER" id="PTHR37984:SF5">
    <property type="entry name" value="PROTEIN NYNRIN-LIKE"/>
    <property type="match status" value="1"/>
</dbReference>
<proteinExistence type="predicted"/>
<feature type="coiled-coil region" evidence="9">
    <location>
        <begin position="1716"/>
        <end position="1750"/>
    </location>
</feature>
<protein>
    <submittedName>
        <fullName evidence="14">Uncharacterized protein</fullName>
    </submittedName>
</protein>
<feature type="compositionally biased region" description="Polar residues" evidence="10">
    <location>
        <begin position="279"/>
        <end position="293"/>
    </location>
</feature>
<dbReference type="CDD" id="cd01647">
    <property type="entry name" value="RT_LTR"/>
    <property type="match status" value="1"/>
</dbReference>
<dbReference type="InterPro" id="IPR002156">
    <property type="entry name" value="RNaseH_domain"/>
</dbReference>
<dbReference type="Pfam" id="PF17919">
    <property type="entry name" value="RT_RNaseH_2"/>
    <property type="match status" value="1"/>
</dbReference>
<sequence>MFFSRKRKAIEILPESMRTLWNKWELRSMVIISFCLQSILMIQLQQLHLACFPATKENLKVGGAIYVFLTAWTSTNSLYIIAIPIFFAGIIKYGERTWVLRSASSKHFRDSMLPHPDPGPNYARFMEEYHSKEDEGFKVCSEKNLDTLIEEDHSNAAIENNIKIPEAGLLSKAYIFFKIFKKLPAVLILSFHDIKKSQYFIKESSCDEAWKVIEVELGFMYDVFYTKAVLVHSFVGCVLRLITFFCTIAVFVAFFMIEKHIYLRVDVIGGPRPAESPARQASRQSRPKTSTESSYSLLNILELLPQLLTSSKHTVLHRHMDDQRTEWHGESSTKVTSHRAQKSLIRSPSAESRAEDSERVIAALRQEVSQLKKAAEETHSHKRKDTDSPVLPLQFGSQREGASTRTRNVPVQSGRSSTYGGSIKLSEERLALGIRWLKHLFWETYNDIDSCAEDTTVQSFKLGLPPDSGLRQSLTKRPPINVKKLMDRVEQYVRIEDDGGNTSSVPSEVPVRPSNSRSQARAGQAPKASSGPTDYPSPSFKAFQIVFKEPIYRILDKIKRQPFFVWPPKQIGDPVARNQNLYCLYHRDKGHLTENCHKYKTLLEQLVADGHLSDYVNRNLTESKPRGTTANRSGTSGTAHAGIIQVIHNPSYTSILPTSFRSDIQKAAHLRRSFGIIDSTHLLPTSCSGDTSSSVHQVISFSDKDLTDVQMPHSDPLVITLRIGNYDVKRVLIDQGSFAEVMYKGLYEKLGLKEADLDNFSSPVFGFTGESTIPLGKPHSPDWLHRMKAVPSTLHQKLRFPVEDGIMEINGDQVAAKQCVLAAITQKGTNLSQGDRQELITLLTEFREVFAWSVYEAPGVSPDLACHSLNVASESKPVSQKRRKLALERAKIVAKEVDRLLEANAIRSVQYPTWLSNIVVVRKKNRKWRVCVDFTNLNKACPKDPFPLSRIDQLVDSASGHERMSFLDAFQGYHQIPMKHSDQEKTAFITPKGIYCYKVMPFGLKNAGATYQRMVTGMFEHVLGKTIETYIDDMLIKSVRKENHMEDLREVLGILRSSKLCLNASKCLFGVSSGKFLGHMVSYNGVEANPDQISALLNLEPPKDAKQVQRLTGMIAALGRFISRSADRYRPFFQLLGKKRKFLWDENCSTAFQGIKTYLFSPPCLSIPCSSEPLFLYLAVFEHAVSAVLVRETHEGQKPVFFISKTMDDTESRYLPLEKAALALIQAAKKFPHYFQANTVIVLTDLPLKALMHSSDFSGRITRWGVHLGSLGVEYKPRTSIKGQVLADFVAEFQGKGENPGSPNISSSNPEEGLGFLATNNEAKYEALLIGLRSAIRLGADRLRVFCDSQLVVNHISGEYTARDERMLSYLSITKSLLSKFDFVQVEQIRRDHNSHANILAKLTTALESELYRTVTVEVLSNPSTLIDTVDKICIISSVASWIDPIIAYLRDDFLPDDPKVASAIKRKAPSYWLSREGNLYRRSFFGPYLLCVHPDLVDDLLFEIHEGICGSHTGGRSLAHRVMSQGYWWPYLQSDAVRYVRKCDKCQRFAPKIHQLARELNPLSSPWPFAQWGLDIVGPLPRAPGNKKFMIVATDYFTKWVEAEPLTHIREADAKRFLWKSIITRFGIPWAVISDNGTQFEANGQAEVSNKVILDGIKKRLEEAKGKWVKELPSVMWTHRTTIRRSTGETPFALAYGVEAVILLEVGLPTTRTTEFNVEENENNLRKDLNLLEERRNMATIRLASYQHQMKRGYDKNIRPRSFQVGDLVLRKVMANTKKSKRWQTRTELGRTI</sequence>
<dbReference type="InterPro" id="IPR000477">
    <property type="entry name" value="RT_dom"/>
</dbReference>
<keyword evidence="3" id="KW-0548">Nucleotidyltransferase</keyword>
<dbReference type="SUPFAM" id="SSF53098">
    <property type="entry name" value="Ribonuclease H-like"/>
    <property type="match status" value="2"/>
</dbReference>
<feature type="compositionally biased region" description="Polar residues" evidence="10">
    <location>
        <begin position="395"/>
        <end position="418"/>
    </location>
</feature>
<evidence type="ECO:0000256" key="4">
    <source>
        <dbReference type="ARBA" id="ARBA00022722"/>
    </source>
</evidence>
<evidence type="ECO:0000256" key="5">
    <source>
        <dbReference type="ARBA" id="ARBA00022759"/>
    </source>
</evidence>
<dbReference type="Gene3D" id="1.10.340.70">
    <property type="match status" value="1"/>
</dbReference>
<name>A0A2N9FXN2_FAGSY</name>
<keyword evidence="5" id="KW-0255">Endonuclease</keyword>
<dbReference type="InterPro" id="IPR043128">
    <property type="entry name" value="Rev_trsase/Diguanyl_cyclase"/>
</dbReference>
<dbReference type="InterPro" id="IPR041588">
    <property type="entry name" value="Integrase_H2C2"/>
</dbReference>
<feature type="domain" description="Integrase catalytic" evidence="13">
    <location>
        <begin position="1559"/>
        <end position="1754"/>
    </location>
</feature>
<evidence type="ECO:0000256" key="10">
    <source>
        <dbReference type="SAM" id="MobiDB-lite"/>
    </source>
</evidence>
<dbReference type="GO" id="GO:0004523">
    <property type="term" value="F:RNA-DNA hybrid ribonuclease activity"/>
    <property type="evidence" value="ECO:0007669"/>
    <property type="project" value="InterPro"/>
</dbReference>
<keyword evidence="8" id="KW-0511">Multifunctional enzyme</keyword>
<dbReference type="Gene3D" id="3.10.10.10">
    <property type="entry name" value="HIV Type 1 Reverse Transcriptase, subunit A, domain 1"/>
    <property type="match status" value="1"/>
</dbReference>
<dbReference type="CDD" id="cd09279">
    <property type="entry name" value="RNase_HI_like"/>
    <property type="match status" value="1"/>
</dbReference>
<keyword evidence="6" id="KW-0378">Hydrolase</keyword>
<evidence type="ECO:0000256" key="3">
    <source>
        <dbReference type="ARBA" id="ARBA00022695"/>
    </source>
</evidence>
<dbReference type="Pfam" id="PF13456">
    <property type="entry name" value="RVT_3"/>
    <property type="match status" value="1"/>
</dbReference>
<dbReference type="Gene3D" id="3.30.70.270">
    <property type="match status" value="2"/>
</dbReference>
<accession>A0A2N9FXN2</accession>
<keyword evidence="7" id="KW-0695">RNA-directed DNA polymerase</keyword>
<feature type="compositionally biased region" description="Basic and acidic residues" evidence="10">
    <location>
        <begin position="321"/>
        <end position="331"/>
    </location>
</feature>
<feature type="region of interest" description="Disordered" evidence="10">
    <location>
        <begin position="321"/>
        <end position="357"/>
    </location>
</feature>
<feature type="transmembrane region" description="Helical" evidence="11">
    <location>
        <begin position="229"/>
        <end position="257"/>
    </location>
</feature>
<dbReference type="InterPro" id="IPR025315">
    <property type="entry name" value="DUF4220"/>
</dbReference>
<feature type="transmembrane region" description="Helical" evidence="11">
    <location>
        <begin position="26"/>
        <end position="44"/>
    </location>
</feature>
<organism evidence="14">
    <name type="scientific">Fagus sylvatica</name>
    <name type="common">Beechnut</name>
    <dbReference type="NCBI Taxonomy" id="28930"/>
    <lineage>
        <taxon>Eukaryota</taxon>
        <taxon>Viridiplantae</taxon>
        <taxon>Streptophyta</taxon>
        <taxon>Embryophyta</taxon>
        <taxon>Tracheophyta</taxon>
        <taxon>Spermatophyta</taxon>
        <taxon>Magnoliopsida</taxon>
        <taxon>eudicotyledons</taxon>
        <taxon>Gunneridae</taxon>
        <taxon>Pentapetalae</taxon>
        <taxon>rosids</taxon>
        <taxon>fabids</taxon>
        <taxon>Fagales</taxon>
        <taxon>Fagaceae</taxon>
        <taxon>Fagus</taxon>
    </lineage>
</organism>
<dbReference type="PANTHER" id="PTHR37984">
    <property type="entry name" value="PROTEIN CBG26694"/>
    <property type="match status" value="1"/>
</dbReference>
<keyword evidence="4" id="KW-0540">Nuclease</keyword>
<evidence type="ECO:0000256" key="7">
    <source>
        <dbReference type="ARBA" id="ARBA00022918"/>
    </source>
</evidence>
<dbReference type="Pfam" id="PF13968">
    <property type="entry name" value="DUF4220"/>
    <property type="match status" value="1"/>
</dbReference>
<dbReference type="Pfam" id="PF17921">
    <property type="entry name" value="Integrase_H2C2"/>
    <property type="match status" value="1"/>
</dbReference>
<evidence type="ECO:0000313" key="14">
    <source>
        <dbReference type="EMBL" id="SPC91701.1"/>
    </source>
</evidence>
<evidence type="ECO:0000256" key="1">
    <source>
        <dbReference type="ARBA" id="ARBA00022670"/>
    </source>
</evidence>
<evidence type="ECO:0000256" key="11">
    <source>
        <dbReference type="SAM" id="Phobius"/>
    </source>
</evidence>
<keyword evidence="9" id="KW-0175">Coiled coil</keyword>
<gene>
    <name evidence="14" type="ORF">FSB_LOCUS19583</name>
</gene>
<dbReference type="InterPro" id="IPR043502">
    <property type="entry name" value="DNA/RNA_pol_sf"/>
</dbReference>
<dbReference type="SUPFAM" id="SSF56672">
    <property type="entry name" value="DNA/RNA polymerases"/>
    <property type="match status" value="1"/>
</dbReference>
<dbReference type="InterPro" id="IPR041577">
    <property type="entry name" value="RT_RNaseH_2"/>
</dbReference>
<dbReference type="InterPro" id="IPR036397">
    <property type="entry name" value="RNaseH_sf"/>
</dbReference>
<feature type="compositionally biased region" description="Basic and acidic residues" evidence="10">
    <location>
        <begin position="373"/>
        <end position="387"/>
    </location>
</feature>
<feature type="region of interest" description="Disordered" evidence="10">
    <location>
        <begin position="371"/>
        <end position="418"/>
    </location>
</feature>
<keyword evidence="1" id="KW-0645">Protease</keyword>
<dbReference type="PROSITE" id="PS50994">
    <property type="entry name" value="INTEGRASE"/>
    <property type="match status" value="1"/>
</dbReference>
<evidence type="ECO:0000259" key="13">
    <source>
        <dbReference type="PROSITE" id="PS50994"/>
    </source>
</evidence>
<evidence type="ECO:0000256" key="2">
    <source>
        <dbReference type="ARBA" id="ARBA00022679"/>
    </source>
</evidence>
<dbReference type="InterPro" id="IPR012337">
    <property type="entry name" value="RNaseH-like_sf"/>
</dbReference>
<dbReference type="FunFam" id="3.10.10.10:FF:000007">
    <property type="entry name" value="Retrovirus-related Pol polyprotein from transposon 17.6-like Protein"/>
    <property type="match status" value="1"/>
</dbReference>
<evidence type="ECO:0000256" key="9">
    <source>
        <dbReference type="SAM" id="Coils"/>
    </source>
</evidence>
<keyword evidence="2" id="KW-0808">Transferase</keyword>
<keyword evidence="11" id="KW-0812">Transmembrane</keyword>
<keyword evidence="11" id="KW-0472">Membrane</keyword>
<dbReference type="GO" id="GO:0008233">
    <property type="term" value="F:peptidase activity"/>
    <property type="evidence" value="ECO:0007669"/>
    <property type="project" value="UniProtKB-KW"/>
</dbReference>
<evidence type="ECO:0000256" key="6">
    <source>
        <dbReference type="ARBA" id="ARBA00022801"/>
    </source>
</evidence>
<feature type="region of interest" description="Disordered" evidence="10">
    <location>
        <begin position="274"/>
        <end position="293"/>
    </location>
</feature>
<reference evidence="14" key="1">
    <citation type="submission" date="2018-02" db="EMBL/GenBank/DDBJ databases">
        <authorList>
            <person name="Cohen D.B."/>
            <person name="Kent A.D."/>
        </authorList>
    </citation>
    <scope>NUCLEOTIDE SEQUENCE</scope>
</reference>
<dbReference type="EMBL" id="OIVN01001246">
    <property type="protein sequence ID" value="SPC91701.1"/>
    <property type="molecule type" value="Genomic_DNA"/>
</dbReference>
<dbReference type="Pfam" id="PF00078">
    <property type="entry name" value="RVT_1"/>
    <property type="match status" value="1"/>
</dbReference>